<feature type="domain" description="DUF7487" evidence="1">
    <location>
        <begin position="162"/>
        <end position="279"/>
    </location>
</feature>
<evidence type="ECO:0000259" key="1">
    <source>
        <dbReference type="Pfam" id="PF24308"/>
    </source>
</evidence>
<dbReference type="SUPFAM" id="SSF52980">
    <property type="entry name" value="Restriction endonuclease-like"/>
    <property type="match status" value="1"/>
</dbReference>
<proteinExistence type="predicted"/>
<evidence type="ECO:0000313" key="2">
    <source>
        <dbReference type="EMBL" id="DAF95475.1"/>
    </source>
</evidence>
<dbReference type="GO" id="GO:0004519">
    <property type="term" value="F:endonuclease activity"/>
    <property type="evidence" value="ECO:0007669"/>
    <property type="project" value="UniProtKB-KW"/>
</dbReference>
<protein>
    <submittedName>
        <fullName evidence="2">Endonuclease-like protein</fullName>
    </submittedName>
</protein>
<dbReference type="InterPro" id="IPR055910">
    <property type="entry name" value="DUF7487"/>
</dbReference>
<name>A0A8S5UM24_9CAUD</name>
<keyword evidence="2" id="KW-0378">Hydrolase</keyword>
<keyword evidence="2" id="KW-0540">Nuclease</keyword>
<keyword evidence="2" id="KW-0255">Endonuclease</keyword>
<dbReference type="Pfam" id="PF24308">
    <property type="entry name" value="DUF7487"/>
    <property type="match status" value="1"/>
</dbReference>
<dbReference type="EMBL" id="BK016109">
    <property type="protein sequence ID" value="DAF95475.1"/>
    <property type="molecule type" value="Genomic_DNA"/>
</dbReference>
<reference evidence="2" key="1">
    <citation type="journal article" date="2021" name="Proc. Natl. Acad. Sci. U.S.A.">
        <title>A Catalog of Tens of Thousands of Viruses from Human Metagenomes Reveals Hidden Associations with Chronic Diseases.</title>
        <authorList>
            <person name="Tisza M.J."/>
            <person name="Buck C.B."/>
        </authorList>
    </citation>
    <scope>NUCLEOTIDE SEQUENCE</scope>
    <source>
        <strain evidence="2">CtCo31</strain>
    </source>
</reference>
<accession>A0A8S5UM24</accession>
<dbReference type="CDD" id="cd22328">
    <property type="entry name" value="Hef-like"/>
    <property type="match status" value="1"/>
</dbReference>
<organism evidence="2">
    <name type="scientific">Myoviridae sp. ctCo31</name>
    <dbReference type="NCBI Taxonomy" id="2825053"/>
    <lineage>
        <taxon>Viruses</taxon>
        <taxon>Duplodnaviria</taxon>
        <taxon>Heunggongvirae</taxon>
        <taxon>Uroviricota</taxon>
        <taxon>Caudoviricetes</taxon>
    </lineage>
</organism>
<dbReference type="InterPro" id="IPR011335">
    <property type="entry name" value="Restrct_endonuc-II-like"/>
</dbReference>
<dbReference type="Gene3D" id="3.40.960.10">
    <property type="entry name" value="VSR Endonuclease"/>
    <property type="match status" value="1"/>
</dbReference>
<sequence>MINDLKNKCKNCKRVDSVKNILSLEELEYIKDFYNFDLDFSVVLFLNEIKGVQFYTKCRTCGKYLTEQQIKSNIRHKNGFYCSRKCNPNYKNIDFKKRAEKIKQTNLERYGVENVSQIPEVKEKISVIVKSSSKSALEKRISTNIEKYGVEHIMQLDASKDKFRSTSMINYNTSHPMKNKLISDKIRNTNFKKYGFYYSFQIPEVKEKIKNKNLELRGVEYPSQDPNVFQKIKQTNLERYGVENVGLVPEFKQKAYETMICNGSIGQQVSSVENEVYEYVKSLGVDVIQSDWNLISPKQLDLYIPSKKLAIEIDGVYWHCNKFKDKNYHIEKTELCESKGIQLLHIFDIEWNDRNKQKIWKSVIKHKLGLTENKIYARKCKVVKIDKQTAFDFCNQNHLQGGIKGPINLGLFYEGDLVQVAVISTPRFNKNYKYELLRLCSKLDTTVIGGASKLLKNYSSLISYANRRWSVGNVYNQSGFKLLNISGPNYFYLVNGKLESRNGWQKHKLKDKLNVFDENLTEQENMKLNGINWIYDCGNITFYK</sequence>